<feature type="signal peptide" evidence="6">
    <location>
        <begin position="1"/>
        <end position="24"/>
    </location>
</feature>
<evidence type="ECO:0000256" key="6">
    <source>
        <dbReference type="SAM" id="SignalP"/>
    </source>
</evidence>
<evidence type="ECO:0000256" key="3">
    <source>
        <dbReference type="PROSITE-ProRule" id="PRU00076"/>
    </source>
</evidence>
<dbReference type="GO" id="GO:0016020">
    <property type="term" value="C:membrane"/>
    <property type="evidence" value="ECO:0007669"/>
    <property type="project" value="InterPro"/>
</dbReference>
<dbReference type="Gene3D" id="2.10.25.10">
    <property type="entry name" value="Laminin"/>
    <property type="match status" value="2"/>
</dbReference>
<feature type="domain" description="EGF-like" evidence="7">
    <location>
        <begin position="4087"/>
        <end position="4132"/>
    </location>
</feature>
<accession>C3Y4M4</accession>
<reference evidence="9" key="1">
    <citation type="journal article" date="2008" name="Nature">
        <title>The amphioxus genome and the evolution of the chordate karyotype.</title>
        <authorList>
            <consortium name="US DOE Joint Genome Institute (JGI-PGF)"/>
            <person name="Putnam N.H."/>
            <person name="Butts T."/>
            <person name="Ferrier D.E.K."/>
            <person name="Furlong R.F."/>
            <person name="Hellsten U."/>
            <person name="Kawashima T."/>
            <person name="Robinson-Rechavi M."/>
            <person name="Shoguchi E."/>
            <person name="Terry A."/>
            <person name="Yu J.-K."/>
            <person name="Benito-Gutierrez E.L."/>
            <person name="Dubchak I."/>
            <person name="Garcia-Fernandez J."/>
            <person name="Gibson-Brown J.J."/>
            <person name="Grigoriev I.V."/>
            <person name="Horton A.C."/>
            <person name="de Jong P.J."/>
            <person name="Jurka J."/>
            <person name="Kapitonov V.V."/>
            <person name="Kohara Y."/>
            <person name="Kuroki Y."/>
            <person name="Lindquist E."/>
            <person name="Lucas S."/>
            <person name="Osoegawa K."/>
            <person name="Pennacchio L.A."/>
            <person name="Salamov A.A."/>
            <person name="Satou Y."/>
            <person name="Sauka-Spengler T."/>
            <person name="Schmutz J."/>
            <person name="Shin-I T."/>
            <person name="Toyoda A."/>
            <person name="Bronner-Fraser M."/>
            <person name="Fujiyama A."/>
            <person name="Holland L.Z."/>
            <person name="Holland P.W.H."/>
            <person name="Satoh N."/>
            <person name="Rokhsar D.S."/>
        </authorList>
    </citation>
    <scope>NUCLEOTIDE SEQUENCE [LARGE SCALE GENOMIC DNA]</scope>
    <source>
        <strain evidence="9">S238N-H82</strain>
        <tissue evidence="9">Testes</tissue>
    </source>
</reference>
<dbReference type="Pfam" id="PF17963">
    <property type="entry name" value="Big_9"/>
    <property type="match status" value="1"/>
</dbReference>
<dbReference type="InterPro" id="IPR002126">
    <property type="entry name" value="Cadherin-like_dom"/>
</dbReference>
<evidence type="ECO:0000259" key="8">
    <source>
        <dbReference type="PROSITE" id="PS50268"/>
    </source>
</evidence>
<dbReference type="InterPro" id="IPR011055">
    <property type="entry name" value="Dup_hybrid_motif"/>
</dbReference>
<dbReference type="PANTHER" id="PTHR16897">
    <property type="entry name" value="OS10G0105400 PROTEIN"/>
    <property type="match status" value="1"/>
</dbReference>
<dbReference type="InterPro" id="IPR000152">
    <property type="entry name" value="EGF-type_Asp/Asn_hydroxyl_site"/>
</dbReference>
<dbReference type="PROSITE" id="PS00010">
    <property type="entry name" value="ASX_HYDROXYL"/>
    <property type="match status" value="1"/>
</dbReference>
<dbReference type="InterPro" id="IPR018097">
    <property type="entry name" value="EGF_Ca-bd_CS"/>
</dbReference>
<dbReference type="EMBL" id="GG666486">
    <property type="protein sequence ID" value="EEN64681.1"/>
    <property type="molecule type" value="Genomic_DNA"/>
</dbReference>
<sequence length="4315" mass="479237">MAGRRLCLAWLWLLALAFCALSSANLVNYKTGARYDFDYRATTVVHDVSHVVTKAQVKMIFPMSVRSLQTELRSLEQNTVTPFGTQRLKTKRFNPNAGIPGDPAKLQELQDEDFESQERISCFHNIMEALEHLSPDDLTRVANKYITVNPTSEEAKENRDAITDALGAMATNDSLYLMTTLVLTPQQTDAKLVLRALFHFFGLEGPAPKIVIDRVENMCFTWKMEYDDDQDGRHVWTRAHLLLGALAGKLHATDPVRAHTIIDRLHGMVEIHDPWKHRQLRSVLTEEEYRRRNHEKATILGALGNAGMDRSYDYLVSYVNSTESPSILKRTSMTALKNYHHEQAADEILRVALDDPVGHVRYAAALDYLSHPKASKLQTAQRQIDDRYVNQTAIEELREKRGVNDQLNKLFKPFYFKLETPSYDWHKRIGSSNIGASMGLVIHNEMELDLKPLSGRFSVDAFDMAYAKVHIGLINIDLKFLDAKICYRGKAEYDFNVFQEFNFEEVFRLVKLFDGSINKVVNNIKDNIIRFKRLLGRTTGSIDGIFRDMIEAVENLPNQVREFRVKAKLFIRKSGEYTNLPPVVENVKQVVHRVSALISDIKAEVMEFYHSIADAVTITLPWAAKQIETGVRMVVSSIERLIKTPATAIEDIYKGVTMIKFAVAGVLEAKERIEKALLFNEDKTLHWMNLQQDLSKIDDDISVALDSLLELDDWAVQQVEATDITIRFYGVNITVLRQQIVTELRGLMNGLVGSVAEVRRIPVAFLSAYNETVDIIKSIKDGYQAVKNGYDEAKSLVEQIFGNKADQDFPRKYLESPNCGDGFYPSTGGGRYAEQGVLLEARAGQQIGAPFSGIVRRTGSHQVTITTDAMEKLDVIIGNVDMVPGKEGKRVFKGTLIGTVSSSDCQPNHIHLAIRNTKTGGLVDPTRFMEKRGLVLPSLEVECADYSLIFVPNMHCFFEENCLGVTCCVELDLKFTKQSFGAFARIDPCNYQLTLGLGSWRKTFNITNPFFAEEDVGPVEENLQILDIAQVVFKYVITAIPGGVKAMNAIDSALHTVFEDQFSSVDKTMSFAYQFGPYASSFFPHPYIVPFMLGPIPMRFTFDAGGSFGMTFSTDVRLLSMQADVTVTPSMGCQVWGSLGIWAGIMEAKLQITGFLMTTSFPCTAELQFTKFPLDVGIRMDMDLVPLRLELRGILTIEIDLKLKTIKKDLINKLLWQYSTPTIHATIFSLNSDEPDDSPPAFKNYATLYGRDYTEPAFLLELAVDDDRSEVDLTYSVGVARGGGDQVSDQPLGGFSTVVAKMMRGGVPLYFTVTATNSAQQTSLATCELPTYDVTLPGGRVTPDFISTSHPGILRASAVALDDSVLINQKEAVGFGRQVYGDQVVPWMDINITKIHVEISIGHDPHDTRNLEYFAAPRLGRVMSKPHHIAHYPYAQKCARDCLALPPTKCLSFNYDYSDVGRCELLEEIEGHEVVMYRDGIFHNFERLGIGHAVEVSHDGLGLVHNTLYYYNLFLNNTVGYTNILTSKAVIVDFVPPSPGPLANTTFDETAAEVCEEFVPDEWEDRCVEQTPLPNHRAIVDGEGSRTVFNGNKPLQDLLYFRPNTYVTANWDGFHDNETGIFGYTWTVGTDHCSDDIHPHKDPHAHLYDEDEWTHQSLAYPLNLEDGPYHVSVRALNKIEFGGPLATTVCHTTPYTIDTTPPFVNHVEIISYDEDSYELIVDDPLSHIREVDIGLGKSPRDVFIKDWHRDDNLTHRVLNFRIPDGIPTWIKVRAINNVDLRTASHAPRPLIVDTTPPIPGTVHDGETYSRDRDFQSAGNRICASWKDFHDEESGIGFYMWGVGTAVDVDDIVQYQEIPHTQHAACAELNDTLQHAVTYYSTLIAFNLGHATKNVSAYSDGVMYDATPPEEGWVNDGLDANHDVTYSSETSTVSALWGDFKDPESGIADYEITVWRKHANNGNSSVDTTSHVIHNATSVGRENSINWHHFHLHDGDFVYVVVNVSNGAGSVVVTESDGYTVDVTPPLMRFLGDGIQPGIDLQYSNLHVAVDVMPGELEELYDGYILHTDLSTILVSWRATDGESKVMAYWAAVGTSPGGTDVMSFKDMGPDRSAYINNLNLQLYDEVTGSPVYYVTVKAQNGAGQFSIEVVSSPIMVVPGDKTGVVADGPHMTDTESDDVSTVDVDYQLHTGAVTVRFKGFESARHGIVHYEWAVGTSALWDDVMPYSSAGIVLHDEDLSMEGIGGEGHAQALLPLRPGQLYYTTVRAITGAGNVLESASDGFTVDVTAPEVDFSGYDEYDLGSDISSYQFSADYITAEWDYREDESDVVFASFAYGTFPGGHDVYNRTLTTQRTSVPNGLVHPSSQGEPNILSLTAVNSVGLRTVAISPSLTVDSTPPVAGDVTCPRHLPSTDELLCTWRGFRDDESYIHHFLFGVGTEEGDDSESYFVTVVAYNPVGGKTEAYSEAIVIDDTPPVPGTVIELDGVYHADLQGDDSHGRGTCDDQEVRGHNAAGLSSVAVSNGVYISKISAGLPPLKPLVVNDGKVHQGDIDFQNHNEEISAHWDFSGDPCPSIQTEWSVVRLDGFEILPLTELSPGEDRATSDEFDLRDGETYYTVVRATNHLGYSYSIRSDGVTIKLEALVPGVVRDGPIIGFDLSYQQSVTSLSANWDSFGKEYGLREDAAINGEVLEIGDHQIVDYYEVAVGTDRRYPSTRTNVRPFTNVGRNRTVTFEYLHLIPRTGIYYLTVRAVSLASSRTEVTSNGIRVGFGGDIISHGEIDIPRYISSDANITVAWSDFEFSMPILFYQWGITTNRTELDDKDCLKLQNFNTEGFVGANNEYAHLFDVYPLTKVGKNTMVQQEGLDLQDGRTYHVVVVATDEAAQCSMALADVTIDTSPPVGGRVLVGSPGEKNVMYTAMSDRVEVLWDGYYDNTSGIAQFELALLSGSGCQSNDEQHTVEVDFVPVSANDTSYMFVDTDLKADTPYYVTFRAINRADLVTESITPPILLDLRDPVPGDVKDGFDFRSDATHQSSLTEMKGVIIHHPNAAGDPCPKRTFPMDEMHDSWSPSYTTGMWGVSGGRRILFHPEQLSFEEEDGLSIHLTRDIKYERMLSGAYHTEVDCTRAGQYEMDIIAASGELQAVTSVVFWDGPDGVVGDHNEMSLEHKEGDCNCTCTSTNPTLDPQTSTVLPTESPQWWTIEKADLEGNTSQSEVQSNSYPFASCGLQIHAETANSHSYIGMWCRFPNGTESELGEVVKLDFDPSAAWHKYTLEFIEEKIFATKVYRSLRLDIDGQPRAVLTGIPTLGPTTKLILSTWNKQDWIPELVDPFEPPTTAASFRYLSLPQDSNSLCLYGKPFRNGDHAVVRFEAAVGSARLLDDVAPFREDCEGDRTYVHQIHLTGLDLAPLSFMENSDNNTLVPALYYLTVRAVAGSGRVATASSNGIYIDVTPPVVENLFHVDLSWSPDEPTSYQGDNSTIAVRWEGYDIESEIVECQWAVGTSPGQTDIQNYTSVGPDQHLLHSNKLAGKLSNKETYYVTVRLVNGAGLVSENTTSGVTVLLDPPDTSTSNTTTSCVKHVERNVTFNSSVELCGDQNQMGITWTRVQDDSVNNYEFSVGTSMDSRGDVIPQTQVGYNESGWVQVLEGELSFGRSKVNISDLPSRTDGWKVSKHNKFYVEPGRTLLASLTACHAGHKCKDIVVKKRTILSQLSNPGAIGAGILTDHDVTRMYTSGTPYITNPDFTIHKTDRFLRNRVRRMLGKSFFVSSIGGEELDTPLTVTVTFNDSALLCSTTGTYSRYKRSEQRYFSGSSQFAVVIINSTFQNLPPVLLSPTHMHMEEDEGTLVSQLIAEDPEDDDLIFQVNQQQKKNSEDMLELDEHGLLRYTPALDFSGTTEIPITISESRADFSLLSTTTTIVIDVGAENDHPQPFVVHEGEEKLQESGSLHLTVEENHPENVDFEVLKFVAGSFDVDAYDALTLHIKSPSNGSIEVGNRVRDIRFGEENCTMSMEAKRREWEDVFNTSWIGPAIPYPCGMTLPHPPDLLNWVVAAVTYTPDQHFFGEDTVKVYAEDAFGARSKLVTVVIHVLENPCVNGGRCVGPEEDPDCEDQHRSDGFHDYTCNCTAGFEGRYCEINPNDCVPNPCPQNYTCIDQVNGYVCHCEPGWPCNGLTLGEIVGIVVGCLVALIILLVIYKMWVKKQELKRKVGPIPQDCPIGLKDLSTSDGQSMFHNLKRGNGNVADGKRSFNEVMRAWEEDVEEVEFRHMDPDAPDTERKVMRQPKHLPPLAVPDKSAPKDRTEFEHFVRLPGIVTTKTNV</sequence>
<keyword evidence="6" id="KW-0732">Signal</keyword>
<dbReference type="Pfam" id="PF01551">
    <property type="entry name" value="Peptidase_M23"/>
    <property type="match status" value="1"/>
</dbReference>
<protein>
    <submittedName>
        <fullName evidence="9">Uncharacterized protein</fullName>
    </submittedName>
</protein>
<dbReference type="InterPro" id="IPR016047">
    <property type="entry name" value="M23ase_b-sheet_dom"/>
</dbReference>
<dbReference type="PANTHER" id="PTHR16897:SF2">
    <property type="entry name" value="OS03G0226600 PROTEIN"/>
    <property type="match status" value="1"/>
</dbReference>
<dbReference type="InterPro" id="IPR000742">
    <property type="entry name" value="EGF"/>
</dbReference>
<dbReference type="PROSITE" id="PS01186">
    <property type="entry name" value="EGF_2"/>
    <property type="match status" value="1"/>
</dbReference>
<evidence type="ECO:0000313" key="9">
    <source>
        <dbReference type="EMBL" id="EEN64681.1"/>
    </source>
</evidence>
<proteinExistence type="predicted"/>
<feature type="domain" description="EGF-like" evidence="7">
    <location>
        <begin position="4134"/>
        <end position="4167"/>
    </location>
</feature>
<keyword evidence="5" id="KW-0472">Membrane</keyword>
<dbReference type="GO" id="GO:0007156">
    <property type="term" value="P:homophilic cell adhesion via plasma membrane adhesion molecules"/>
    <property type="evidence" value="ECO:0007669"/>
    <property type="project" value="InterPro"/>
</dbReference>
<keyword evidence="5" id="KW-0812">Transmembrane</keyword>
<dbReference type="eggNOG" id="KOG1217">
    <property type="taxonomic scope" value="Eukaryota"/>
</dbReference>
<feature type="transmembrane region" description="Helical" evidence="5">
    <location>
        <begin position="4174"/>
        <end position="4195"/>
    </location>
</feature>
<evidence type="ECO:0000256" key="1">
    <source>
        <dbReference type="ARBA" id="ARBA00023157"/>
    </source>
</evidence>
<evidence type="ECO:0000259" key="7">
    <source>
        <dbReference type="PROSITE" id="PS50026"/>
    </source>
</evidence>
<feature type="disulfide bond" evidence="3">
    <location>
        <begin position="4122"/>
        <end position="4131"/>
    </location>
</feature>
<feature type="chain" id="PRO_5002935161" evidence="6">
    <location>
        <begin position="25"/>
        <end position="4315"/>
    </location>
</feature>
<dbReference type="CDD" id="cd00054">
    <property type="entry name" value="EGF_CA"/>
    <property type="match status" value="2"/>
</dbReference>
<dbReference type="SUPFAM" id="SSF48431">
    <property type="entry name" value="Lipovitellin-phosvitin complex, superhelical domain"/>
    <property type="match status" value="1"/>
</dbReference>
<dbReference type="PROSITE" id="PS50268">
    <property type="entry name" value="CADHERIN_2"/>
    <property type="match status" value="1"/>
</dbReference>
<dbReference type="FunFam" id="2.10.25.10:FF:001123">
    <property type="entry name" value="Uncharacterized protein"/>
    <property type="match status" value="1"/>
</dbReference>
<feature type="compositionally biased region" description="Basic and acidic residues" evidence="4">
    <location>
        <begin position="4265"/>
        <end position="4275"/>
    </location>
</feature>
<dbReference type="InterPro" id="IPR013320">
    <property type="entry name" value="ConA-like_dom_sf"/>
</dbReference>
<evidence type="ECO:0000256" key="5">
    <source>
        <dbReference type="SAM" id="Phobius"/>
    </source>
</evidence>
<dbReference type="Gene3D" id="1.25.10.20">
    <property type="entry name" value="Vitellinogen, superhelical"/>
    <property type="match status" value="1"/>
</dbReference>
<keyword evidence="1 3" id="KW-1015">Disulfide bond</keyword>
<dbReference type="SMART" id="SM00181">
    <property type="entry name" value="EGF"/>
    <property type="match status" value="2"/>
</dbReference>
<dbReference type="SUPFAM" id="SSF49899">
    <property type="entry name" value="Concanavalin A-like lectins/glucanases"/>
    <property type="match status" value="1"/>
</dbReference>
<dbReference type="SMART" id="SM00060">
    <property type="entry name" value="FN3"/>
    <property type="match status" value="4"/>
</dbReference>
<keyword evidence="3" id="KW-0245">EGF-like domain</keyword>
<dbReference type="InParanoid" id="C3Y4M4"/>
<dbReference type="PROSITE" id="PS50026">
    <property type="entry name" value="EGF_3"/>
    <property type="match status" value="2"/>
</dbReference>
<keyword evidence="2" id="KW-0106">Calcium</keyword>
<evidence type="ECO:0000256" key="2">
    <source>
        <dbReference type="PROSITE-ProRule" id="PRU00043"/>
    </source>
</evidence>
<evidence type="ECO:0000256" key="4">
    <source>
        <dbReference type="SAM" id="MobiDB-lite"/>
    </source>
</evidence>
<organism>
    <name type="scientific">Branchiostoma floridae</name>
    <name type="common">Florida lancelet</name>
    <name type="synonym">Amphioxus</name>
    <dbReference type="NCBI Taxonomy" id="7739"/>
    <lineage>
        <taxon>Eukaryota</taxon>
        <taxon>Metazoa</taxon>
        <taxon>Chordata</taxon>
        <taxon>Cephalochordata</taxon>
        <taxon>Leptocardii</taxon>
        <taxon>Amphioxiformes</taxon>
        <taxon>Branchiostomatidae</taxon>
        <taxon>Branchiostoma</taxon>
    </lineage>
</organism>
<dbReference type="Gene3D" id="2.70.70.10">
    <property type="entry name" value="Glucose Permease (Domain IIA)"/>
    <property type="match status" value="1"/>
</dbReference>
<dbReference type="InterPro" id="IPR011030">
    <property type="entry name" value="Lipovitellin_superhlx_dom"/>
</dbReference>
<dbReference type="PROSITE" id="PS01187">
    <property type="entry name" value="EGF_CA"/>
    <property type="match status" value="1"/>
</dbReference>
<dbReference type="InterPro" id="IPR003961">
    <property type="entry name" value="FN3_dom"/>
</dbReference>
<dbReference type="FunFam" id="2.70.70.10:FF:000061">
    <property type="entry name" value="Uncharacterized protein"/>
    <property type="match status" value="1"/>
</dbReference>
<feature type="region of interest" description="Disordered" evidence="4">
    <location>
        <begin position="4265"/>
        <end position="4292"/>
    </location>
</feature>
<dbReference type="PROSITE" id="PS00022">
    <property type="entry name" value="EGF_1"/>
    <property type="match status" value="1"/>
</dbReference>
<name>C3Y4M4_BRAFL</name>
<keyword evidence="5" id="KW-1133">Transmembrane helix</keyword>
<dbReference type="FunFam" id="1.25.10.20:FF:000008">
    <property type="entry name" value="Uncharacterized protein"/>
    <property type="match status" value="1"/>
</dbReference>
<comment type="caution">
    <text evidence="3">Lacks conserved residue(s) required for the propagation of feature annotation.</text>
</comment>
<dbReference type="GO" id="GO:0005509">
    <property type="term" value="F:calcium ion binding"/>
    <property type="evidence" value="ECO:0007669"/>
    <property type="project" value="UniProtKB-UniRule"/>
</dbReference>
<gene>
    <name evidence="9" type="ORF">BRAFLDRAFT_73894</name>
</gene>
<feature type="domain" description="Cadherin" evidence="8">
    <location>
        <begin position="3842"/>
        <end position="3931"/>
    </location>
</feature>